<evidence type="ECO:0000313" key="3">
    <source>
        <dbReference type="Proteomes" id="UP000013521"/>
    </source>
</evidence>
<dbReference type="Proteomes" id="UP000013521">
    <property type="component" value="Unassembled WGS sequence"/>
</dbReference>
<gene>
    <name evidence="2" type="ORF">UCRNP2_4018</name>
</gene>
<protein>
    <submittedName>
        <fullName evidence="2">Putative galactose oxidase kelch beta-propeller protein</fullName>
    </submittedName>
</protein>
<feature type="signal peptide" evidence="1">
    <location>
        <begin position="1"/>
        <end position="18"/>
    </location>
</feature>
<dbReference type="InterPro" id="IPR015915">
    <property type="entry name" value="Kelch-typ_b-propeller"/>
</dbReference>
<evidence type="ECO:0000256" key="1">
    <source>
        <dbReference type="SAM" id="SignalP"/>
    </source>
</evidence>
<proteinExistence type="predicted"/>
<dbReference type="HOGENOM" id="CLU_936876_0_0_1"/>
<accession>R1GLK9</accession>
<dbReference type="EMBL" id="KB916102">
    <property type="protein sequence ID" value="EOD49216.1"/>
    <property type="molecule type" value="Genomic_DNA"/>
</dbReference>
<sequence>MDRLRLLVLLLLAASADAQLPYHPTSVFRSARKDGLLYVFGPAPSASNQAQLRSLDVSETLDPANLSYNTLYPALPWSSASAQTPYIPVAQASGNFTVYAGACPDSATQYTLNVAPARGPPVAEAGFALVALPPSYSNDSDGSRDQQQNFVLVGGHTQTAYINMSQVALYSLPQETWTFLGVGQPSQEHTGLTKRDETVEVEPRSGHTALLTSDGSKIIVFGGWVGDVNTPADPQLAVLNIGEGYGGDGDWHWTTPATSGSGLASGAGIYGHALLGACVEVFTDERTTKLHATTKLA</sequence>
<organism evidence="2 3">
    <name type="scientific">Botryosphaeria parva (strain UCR-NP2)</name>
    <name type="common">Grapevine canker fungus</name>
    <name type="synonym">Neofusicoccum parvum</name>
    <dbReference type="NCBI Taxonomy" id="1287680"/>
    <lineage>
        <taxon>Eukaryota</taxon>
        <taxon>Fungi</taxon>
        <taxon>Dikarya</taxon>
        <taxon>Ascomycota</taxon>
        <taxon>Pezizomycotina</taxon>
        <taxon>Dothideomycetes</taxon>
        <taxon>Dothideomycetes incertae sedis</taxon>
        <taxon>Botryosphaeriales</taxon>
        <taxon>Botryosphaeriaceae</taxon>
        <taxon>Neofusicoccum</taxon>
    </lineage>
</organism>
<dbReference type="AlphaFoldDB" id="R1GLK9"/>
<evidence type="ECO:0000313" key="2">
    <source>
        <dbReference type="EMBL" id="EOD49216.1"/>
    </source>
</evidence>
<dbReference type="Gene3D" id="2.120.10.80">
    <property type="entry name" value="Kelch-type beta propeller"/>
    <property type="match status" value="1"/>
</dbReference>
<reference evidence="3" key="1">
    <citation type="journal article" date="2013" name="Genome Announc.">
        <title>Draft genome sequence of Neofusicoccum parvum isolate UCR-NP2, a fungal vascular pathogen associated with grapevine cankers.</title>
        <authorList>
            <person name="Blanco-Ulate B."/>
            <person name="Rolshausen P."/>
            <person name="Cantu D."/>
        </authorList>
    </citation>
    <scope>NUCLEOTIDE SEQUENCE [LARGE SCALE GENOMIC DNA]</scope>
    <source>
        <strain evidence="3">UCR-NP2</strain>
    </source>
</reference>
<name>R1GLK9_BOTPV</name>
<dbReference type="KEGG" id="npa:UCRNP2_4018"/>
<keyword evidence="1" id="KW-0732">Signal</keyword>
<dbReference type="InterPro" id="IPR011043">
    <property type="entry name" value="Gal_Oxase/kelch_b-propeller"/>
</dbReference>
<dbReference type="eggNOG" id="ENOG502SE7D">
    <property type="taxonomic scope" value="Eukaryota"/>
</dbReference>
<dbReference type="OrthoDB" id="205993at2759"/>
<feature type="chain" id="PRO_5004360790" evidence="1">
    <location>
        <begin position="19"/>
        <end position="297"/>
    </location>
</feature>
<dbReference type="SUPFAM" id="SSF50965">
    <property type="entry name" value="Galactose oxidase, central domain"/>
    <property type="match status" value="1"/>
</dbReference>